<comment type="caution">
    <text evidence="1">The sequence shown here is derived from an EMBL/GenBank/DDBJ whole genome shotgun (WGS) entry which is preliminary data.</text>
</comment>
<sequence>MVTTRSADKRANHDKEDLVLRAKAIASSPSKEPTPLASLRKRATDSQSHANSPRQKRARTGSDGAHDSHQDIEHTSHFLPAHEEHHSQVTLTVAEAQTGDPDHETQSKHEVIISAEPESTPKATRSSELPLTGDEPSSAKSSATVQPYLTPKPLAHKRFDSQEPEDDSTIVVMPPGTDSSAHQEYQTADEEISDSDEAPEVATTKARPAKPERATTGRTQRIRKKANADVTAEADEKVVAGVGLTAVQAKVDEHDAEGAAEEVMTGDAEHGEKPAHPVAEPTTANPATHSQPGPPSKTDLETNDTVITPASMPSGSQFRQLPAPASPTNLTTTKPQATPSQTGLSDPIINSTTVNVNSETQLTPHKSTTTKLSSPISTSTTPHNRFYPPSARPIKDNNDRQSTSSKLPDRKRTTLSDHRQALLERRAERSGGTFRLEATWSKKRATFAA</sequence>
<evidence type="ECO:0000313" key="2">
    <source>
        <dbReference type="Proteomes" id="UP001172386"/>
    </source>
</evidence>
<gene>
    <name evidence="1" type="ORF">H2198_009137</name>
</gene>
<protein>
    <submittedName>
        <fullName evidence="1">Uncharacterized protein</fullName>
    </submittedName>
</protein>
<dbReference type="EMBL" id="JAPDRQ010000247">
    <property type="protein sequence ID" value="KAJ9651582.1"/>
    <property type="molecule type" value="Genomic_DNA"/>
</dbReference>
<dbReference type="Proteomes" id="UP001172386">
    <property type="component" value="Unassembled WGS sequence"/>
</dbReference>
<evidence type="ECO:0000313" key="1">
    <source>
        <dbReference type="EMBL" id="KAJ9651582.1"/>
    </source>
</evidence>
<reference evidence="1" key="1">
    <citation type="submission" date="2022-10" db="EMBL/GenBank/DDBJ databases">
        <title>Culturing micro-colonial fungi from biological soil crusts in the Mojave desert and describing Neophaeococcomyces mojavensis, and introducing the new genera and species Taxawa tesnikishii.</title>
        <authorList>
            <person name="Kurbessoian T."/>
            <person name="Stajich J.E."/>
        </authorList>
    </citation>
    <scope>NUCLEOTIDE SEQUENCE</scope>
    <source>
        <strain evidence="1">JES_112</strain>
    </source>
</reference>
<organism evidence="1 2">
    <name type="scientific">Neophaeococcomyces mojaviensis</name>
    <dbReference type="NCBI Taxonomy" id="3383035"/>
    <lineage>
        <taxon>Eukaryota</taxon>
        <taxon>Fungi</taxon>
        <taxon>Dikarya</taxon>
        <taxon>Ascomycota</taxon>
        <taxon>Pezizomycotina</taxon>
        <taxon>Eurotiomycetes</taxon>
        <taxon>Chaetothyriomycetidae</taxon>
        <taxon>Chaetothyriales</taxon>
        <taxon>Chaetothyriales incertae sedis</taxon>
        <taxon>Neophaeococcomyces</taxon>
    </lineage>
</organism>
<keyword evidence="2" id="KW-1185">Reference proteome</keyword>
<name>A0ACC2ZVE6_9EURO</name>
<proteinExistence type="predicted"/>
<accession>A0ACC2ZVE6</accession>